<proteinExistence type="predicted"/>
<accession>A0A1E1LBH0</accession>
<dbReference type="AlphaFoldDB" id="A0A1E1LBH0"/>
<organism evidence="1 2">
    <name type="scientific">Rhynchosporium graminicola</name>
    <dbReference type="NCBI Taxonomy" id="2792576"/>
    <lineage>
        <taxon>Eukaryota</taxon>
        <taxon>Fungi</taxon>
        <taxon>Dikarya</taxon>
        <taxon>Ascomycota</taxon>
        <taxon>Pezizomycotina</taxon>
        <taxon>Leotiomycetes</taxon>
        <taxon>Helotiales</taxon>
        <taxon>Ploettnerulaceae</taxon>
        <taxon>Rhynchosporium</taxon>
    </lineage>
</organism>
<dbReference type="Proteomes" id="UP000178129">
    <property type="component" value="Unassembled WGS sequence"/>
</dbReference>
<dbReference type="EMBL" id="FJUW01000044">
    <property type="protein sequence ID" value="CZT07856.1"/>
    <property type="molecule type" value="Genomic_DNA"/>
</dbReference>
<name>A0A1E1LBH0_9HELO</name>
<dbReference type="PANTHER" id="PTHR24148:SF73">
    <property type="entry name" value="HET DOMAIN PROTEIN (AFU_ORTHOLOGUE AFUA_8G01020)"/>
    <property type="match status" value="1"/>
</dbReference>
<comment type="caution">
    <text evidence="1">The sequence shown here is derived from an EMBL/GenBank/DDBJ whole genome shotgun (WGS) entry which is preliminary data.</text>
</comment>
<dbReference type="PANTHER" id="PTHR24148">
    <property type="entry name" value="ANKYRIN REPEAT DOMAIN-CONTAINING PROTEIN 39 HOMOLOG-RELATED"/>
    <property type="match status" value="1"/>
</dbReference>
<keyword evidence="2" id="KW-1185">Reference proteome</keyword>
<evidence type="ECO:0000313" key="2">
    <source>
        <dbReference type="Proteomes" id="UP000178129"/>
    </source>
</evidence>
<sequence>MDAVHCNYHYTPLREGTRRIYKNDGSFPPDVSEAEDTEDTENTIFITASTRNYHTVTTGDIRVLSLLPGLFDDPLRCQLAVEPIEQHPMYDALSYMWGNSSDTRLITVDNDQAFAVTVSLENALRHIRLQTRN</sequence>
<gene>
    <name evidence="1" type="ORF">RCO7_10874</name>
</gene>
<dbReference type="InterPro" id="IPR052895">
    <property type="entry name" value="HetReg/Transcr_Mod"/>
</dbReference>
<dbReference type="InParanoid" id="A0A1E1LBH0"/>
<reference evidence="2" key="1">
    <citation type="submission" date="2016-03" db="EMBL/GenBank/DDBJ databases">
        <authorList>
            <person name="Ploux O."/>
        </authorList>
    </citation>
    <scope>NUCLEOTIDE SEQUENCE [LARGE SCALE GENOMIC DNA]</scope>
    <source>
        <strain evidence="2">UK7</strain>
    </source>
</reference>
<protein>
    <submittedName>
        <fullName evidence="1">Uncharacterized protein</fullName>
    </submittedName>
</protein>
<evidence type="ECO:0000313" key="1">
    <source>
        <dbReference type="EMBL" id="CZT07856.1"/>
    </source>
</evidence>